<reference evidence="11 12" key="1">
    <citation type="submission" date="2023-09" db="EMBL/GenBank/DDBJ databases">
        <title>Genome completion map analysis of the actinomycetes C11-1.</title>
        <authorList>
            <person name="Qin P."/>
            <person name="Guan P."/>
        </authorList>
    </citation>
    <scope>NUCLEOTIDE SEQUENCE [LARGE SCALE GENOMIC DNA]</scope>
    <source>
        <strain evidence="11 12">C11-1</strain>
    </source>
</reference>
<keyword evidence="12" id="KW-1185">Reference proteome</keyword>
<feature type="domain" description="ABC transporter" evidence="10">
    <location>
        <begin position="7"/>
        <end position="237"/>
    </location>
</feature>
<dbReference type="SUPFAM" id="SSF52540">
    <property type="entry name" value="P-loop containing nucleoside triphosphate hydrolases"/>
    <property type="match status" value="1"/>
</dbReference>
<keyword evidence="4" id="KW-0547">Nucleotide-binding</keyword>
<dbReference type="InterPro" id="IPR050763">
    <property type="entry name" value="ABC_transporter_ATP-binding"/>
</dbReference>
<proteinExistence type="inferred from homology"/>
<keyword evidence="5 11" id="KW-0067">ATP-binding</keyword>
<organism evidence="11 12">
    <name type="scientific">Streptomyces durocortorensis</name>
    <dbReference type="NCBI Taxonomy" id="2811104"/>
    <lineage>
        <taxon>Bacteria</taxon>
        <taxon>Bacillati</taxon>
        <taxon>Actinomycetota</taxon>
        <taxon>Actinomycetes</taxon>
        <taxon>Kitasatosporales</taxon>
        <taxon>Streptomycetaceae</taxon>
        <taxon>Streptomyces</taxon>
    </lineage>
</organism>
<dbReference type="Gene3D" id="3.40.50.300">
    <property type="entry name" value="P-loop containing nucleotide triphosphate hydrolases"/>
    <property type="match status" value="1"/>
</dbReference>
<evidence type="ECO:0000256" key="1">
    <source>
        <dbReference type="ARBA" id="ARBA00004413"/>
    </source>
</evidence>
<keyword evidence="6" id="KW-1278">Translocase</keyword>
<evidence type="ECO:0000313" key="11">
    <source>
        <dbReference type="EMBL" id="WNF28011.1"/>
    </source>
</evidence>
<evidence type="ECO:0000256" key="4">
    <source>
        <dbReference type="ARBA" id="ARBA00022741"/>
    </source>
</evidence>
<evidence type="ECO:0000256" key="3">
    <source>
        <dbReference type="ARBA" id="ARBA00022475"/>
    </source>
</evidence>
<evidence type="ECO:0000256" key="2">
    <source>
        <dbReference type="ARBA" id="ARBA00022448"/>
    </source>
</evidence>
<dbReference type="InterPro" id="IPR017871">
    <property type="entry name" value="ABC_transporter-like_CS"/>
</dbReference>
<dbReference type="PANTHER" id="PTHR42711:SF19">
    <property type="entry name" value="DOXORUBICIN RESISTANCE ATP-BINDING PROTEIN DRRA"/>
    <property type="match status" value="1"/>
</dbReference>
<dbReference type="InterPro" id="IPR027417">
    <property type="entry name" value="P-loop_NTPase"/>
</dbReference>
<keyword evidence="3" id="KW-1003">Cell membrane</keyword>
<dbReference type="NCBIfam" id="TIGR01188">
    <property type="entry name" value="drrA"/>
    <property type="match status" value="1"/>
</dbReference>
<evidence type="ECO:0000313" key="12">
    <source>
        <dbReference type="Proteomes" id="UP001303236"/>
    </source>
</evidence>
<keyword evidence="2" id="KW-0813">Transport</keyword>
<evidence type="ECO:0000256" key="8">
    <source>
        <dbReference type="ARBA" id="ARBA00023251"/>
    </source>
</evidence>
<gene>
    <name evidence="11" type="ORF">RI138_14885</name>
</gene>
<dbReference type="SMART" id="SM00382">
    <property type="entry name" value="AAA"/>
    <property type="match status" value="1"/>
</dbReference>
<protein>
    <submittedName>
        <fullName evidence="11">ATP-binding cassette domain-containing protein</fullName>
    </submittedName>
</protein>
<dbReference type="Proteomes" id="UP001303236">
    <property type="component" value="Chromosome"/>
</dbReference>
<dbReference type="PANTHER" id="PTHR42711">
    <property type="entry name" value="ABC TRANSPORTER ATP-BINDING PROTEIN"/>
    <property type="match status" value="1"/>
</dbReference>
<comment type="subcellular location">
    <subcellularLocation>
        <location evidence="1">Cell membrane</location>
        <topology evidence="1">Peripheral membrane protein</topology>
        <orientation evidence="1">Cytoplasmic side</orientation>
    </subcellularLocation>
</comment>
<accession>A0ABY9VYZ0</accession>
<dbReference type="EMBL" id="CP134500">
    <property type="protein sequence ID" value="WNF28011.1"/>
    <property type="molecule type" value="Genomic_DNA"/>
</dbReference>
<dbReference type="PROSITE" id="PS00211">
    <property type="entry name" value="ABC_TRANSPORTER_1"/>
    <property type="match status" value="1"/>
</dbReference>
<keyword evidence="7" id="KW-0472">Membrane</keyword>
<evidence type="ECO:0000256" key="6">
    <source>
        <dbReference type="ARBA" id="ARBA00022967"/>
    </source>
</evidence>
<name>A0ABY9VYZ0_9ACTN</name>
<dbReference type="PROSITE" id="PS50893">
    <property type="entry name" value="ABC_TRANSPORTER_2"/>
    <property type="match status" value="1"/>
</dbReference>
<keyword evidence="8" id="KW-0046">Antibiotic resistance</keyword>
<sequence length="317" mass="33514">MGSELAIEATGLRKRHKEKQALDGIDLSVPSGSVLGLLGPNGAGKTTTVRVLSTLLAPDSGSARVAGFDVVREPHEVRRRIALAGQYAAVDELLTGRQNLVLIGTMLHLGRAEARRRATELLAQYGLQDAADHPVRTYSGGMRRRLDLASCLVSRPSVLFLDEPTTGLDPASRILLWAAVRDLVNEGVTVLLTTQYLEEADQLADRIVVIADGRVIADGTAEQLKGKVGRARLQFSVADRSELPAALAALAPVTAAGPHVDEQRGTVTLPVVAGLEDVAAAAAALRDAGVQVADFGLRQPTLDDVFLHLTGHASTQT</sequence>
<evidence type="ECO:0000259" key="10">
    <source>
        <dbReference type="PROSITE" id="PS50893"/>
    </source>
</evidence>
<evidence type="ECO:0000256" key="5">
    <source>
        <dbReference type="ARBA" id="ARBA00022840"/>
    </source>
</evidence>
<comment type="similarity">
    <text evidence="9">Belongs to the ABC transporter superfamily. Drug exporter-1 (DrugE1) (TC 3.A.1.105) family.</text>
</comment>
<evidence type="ECO:0000256" key="9">
    <source>
        <dbReference type="ARBA" id="ARBA00049985"/>
    </source>
</evidence>
<dbReference type="Pfam" id="PF00005">
    <property type="entry name" value="ABC_tran"/>
    <property type="match status" value="1"/>
</dbReference>
<evidence type="ECO:0000256" key="7">
    <source>
        <dbReference type="ARBA" id="ARBA00023136"/>
    </source>
</evidence>
<dbReference type="GO" id="GO:0005524">
    <property type="term" value="F:ATP binding"/>
    <property type="evidence" value="ECO:0007669"/>
    <property type="project" value="UniProtKB-KW"/>
</dbReference>
<dbReference type="InterPro" id="IPR003439">
    <property type="entry name" value="ABC_transporter-like_ATP-bd"/>
</dbReference>
<dbReference type="InterPro" id="IPR003593">
    <property type="entry name" value="AAA+_ATPase"/>
</dbReference>
<dbReference type="InterPro" id="IPR005894">
    <property type="entry name" value="DrrA"/>
</dbReference>